<feature type="non-terminal residue" evidence="1">
    <location>
        <position position="1"/>
    </location>
</feature>
<dbReference type="InterPro" id="IPR040831">
    <property type="entry name" value="B_solenoid_ydck_rpt"/>
</dbReference>
<sequence length="106" mass="11718">ARVFGDARVFGNARVSGNARVFGDAQVSGDARVSGDKDYAYAHGFGSCNRTTTFFRLKDGDVGVRCGCFYGTLAQFRDKVCETHGETKKAQEYLMLADLMEIRFKN</sequence>
<organism evidence="1 2">
    <name type="scientific">[Ruminococcus] torques</name>
    <dbReference type="NCBI Taxonomy" id="33039"/>
    <lineage>
        <taxon>Bacteria</taxon>
        <taxon>Bacillati</taxon>
        <taxon>Bacillota</taxon>
        <taxon>Clostridia</taxon>
        <taxon>Lachnospirales</taxon>
        <taxon>Lachnospiraceae</taxon>
        <taxon>Mediterraneibacter</taxon>
    </lineage>
</organism>
<gene>
    <name evidence="1" type="ORF">EAI93_10630</name>
</gene>
<evidence type="ECO:0008006" key="3">
    <source>
        <dbReference type="Google" id="ProtNLM"/>
    </source>
</evidence>
<name>A0A4V1YA11_9FIRM</name>
<protein>
    <recommendedName>
        <fullName evidence="3">Polymer-forming cytoskeletal protein</fullName>
    </recommendedName>
</protein>
<reference evidence="1 2" key="1">
    <citation type="journal article" date="2019" name="Science, e1252229">
        <title>Invertible promoters mediate bacterial phase variation, antibiotic resistance, and host adaptation in the gut.</title>
        <authorList>
            <person name="Jiang X."/>
            <person name="Hall A.B."/>
            <person name="Arthur T.D."/>
            <person name="Plichta D.R."/>
            <person name="Covington C.T."/>
            <person name="Poyet M."/>
            <person name="Crothers J."/>
            <person name="Moses P.L."/>
            <person name="Tolonen A.C."/>
            <person name="Vlamakis H."/>
            <person name="Alm E.J."/>
            <person name="Xavier R.J."/>
        </authorList>
    </citation>
    <scope>NUCLEOTIDE SEQUENCE [LARGE SCALE GENOMIC DNA]</scope>
    <source>
        <strain evidence="2">aa_0143</strain>
    </source>
</reference>
<evidence type="ECO:0000313" key="1">
    <source>
        <dbReference type="EMBL" id="RYS78792.1"/>
    </source>
</evidence>
<dbReference type="AlphaFoldDB" id="A0A4V1YA11"/>
<dbReference type="Pfam" id="PF18836">
    <property type="entry name" value="B_solenoid_ydck"/>
    <property type="match status" value="2"/>
</dbReference>
<evidence type="ECO:0000313" key="2">
    <source>
        <dbReference type="Proteomes" id="UP000292665"/>
    </source>
</evidence>
<proteinExistence type="predicted"/>
<accession>A0A4V1YA11</accession>
<comment type="caution">
    <text evidence="1">The sequence shown here is derived from an EMBL/GenBank/DDBJ whole genome shotgun (WGS) entry which is preliminary data.</text>
</comment>
<dbReference type="EMBL" id="RCYR01000022">
    <property type="protein sequence ID" value="RYS78792.1"/>
    <property type="molecule type" value="Genomic_DNA"/>
</dbReference>
<dbReference type="Proteomes" id="UP000292665">
    <property type="component" value="Unassembled WGS sequence"/>
</dbReference>